<dbReference type="InterPro" id="IPR051210">
    <property type="entry name" value="Ub_ligase/GEF_domain"/>
</dbReference>
<accession>A0AB34J8F7</accession>
<dbReference type="PANTHER" id="PTHR22870:SF466">
    <property type="entry name" value="ANKYRIN REPEAT-CONTAINING PROTEIN"/>
    <property type="match status" value="1"/>
</dbReference>
<dbReference type="SUPFAM" id="SSF50985">
    <property type="entry name" value="RCC1/BLIP-II"/>
    <property type="match status" value="1"/>
</dbReference>
<dbReference type="PRINTS" id="PR00633">
    <property type="entry name" value="RCCNDNSATION"/>
</dbReference>
<gene>
    <name evidence="3" type="ORF">AB1Y20_002256</name>
</gene>
<sequence length="525" mass="56656">MSKPADAPIIHVWRVGGPEVDRSDFRLATEVSSFKADHFHALALMKDGRVLSWGRGALGLLGHGDENDVETPRIIESIGAAVAVSCGPYHSSVVTEKGQLITFGWHFEVSSQGIVQQTFTAQPIPVIGFPLGMKIAGVACGCYATAAWPGTGQLFTWGVGSSGQLGHGSFNDEPLPRRVEALEGVRIVQAAYGGIHSGVEHSGFLIARSTSGKVYSFGSTKFGRLGRRTADSLETSGAIAHHSLPGQVKLSDESPLIAIDIAASDHHAAAVTPHGKLFVWGAHDGARLGPDIKTDRFTPTQVQVVADDRIVSVACTAVSTMCLSAEGEAVLLGSKTLPDTKTATEFETVHTICTDNPVLKIFGGGYMYAALEAPWKPPEKLLVESKEPEAPAMIAPPSHDALSVVPREIADILLADVKHMPHNQLRQELLMLKELLVAERTRAQENEEVKHRVLPVTSVDKFFGGQFEHFWQEPKPYDWPYKPSICIVHDDEAEQKTPETQPTAKPSGIVVHQAPASILYANPRR</sequence>
<dbReference type="PANTHER" id="PTHR22870">
    <property type="entry name" value="REGULATOR OF CHROMOSOME CONDENSATION"/>
    <property type="match status" value="1"/>
</dbReference>
<dbReference type="AlphaFoldDB" id="A0AB34J8F7"/>
<keyword evidence="1" id="KW-0677">Repeat</keyword>
<feature type="repeat" description="RCC1" evidence="2">
    <location>
        <begin position="275"/>
        <end position="326"/>
    </location>
</feature>
<dbReference type="Gene3D" id="2.130.10.30">
    <property type="entry name" value="Regulator of chromosome condensation 1/beta-lactamase-inhibitor protein II"/>
    <property type="match status" value="3"/>
</dbReference>
<protein>
    <submittedName>
        <fullName evidence="3">Uncharacterized protein</fullName>
    </submittedName>
</protein>
<dbReference type="EMBL" id="JBGBPQ010000011">
    <property type="protein sequence ID" value="KAL1515638.1"/>
    <property type="molecule type" value="Genomic_DNA"/>
</dbReference>
<proteinExistence type="predicted"/>
<evidence type="ECO:0000256" key="2">
    <source>
        <dbReference type="PROSITE-ProRule" id="PRU00235"/>
    </source>
</evidence>
<feature type="repeat" description="RCC1" evidence="2">
    <location>
        <begin position="152"/>
        <end position="203"/>
    </location>
</feature>
<dbReference type="PROSITE" id="PS50012">
    <property type="entry name" value="RCC1_3"/>
    <property type="match status" value="4"/>
</dbReference>
<dbReference type="InterPro" id="IPR009091">
    <property type="entry name" value="RCC1/BLIP-II"/>
</dbReference>
<organism evidence="3 4">
    <name type="scientific">Prymnesium parvum</name>
    <name type="common">Toxic golden alga</name>
    <dbReference type="NCBI Taxonomy" id="97485"/>
    <lineage>
        <taxon>Eukaryota</taxon>
        <taxon>Haptista</taxon>
        <taxon>Haptophyta</taxon>
        <taxon>Prymnesiophyceae</taxon>
        <taxon>Prymnesiales</taxon>
        <taxon>Prymnesiaceae</taxon>
        <taxon>Prymnesium</taxon>
    </lineage>
</organism>
<dbReference type="InterPro" id="IPR000408">
    <property type="entry name" value="Reg_chr_condens"/>
</dbReference>
<feature type="repeat" description="RCC1" evidence="2">
    <location>
        <begin position="212"/>
        <end position="274"/>
    </location>
</feature>
<reference evidence="3 4" key="1">
    <citation type="journal article" date="2024" name="Science">
        <title>Giant polyketide synthase enzymes in the biosynthesis of giant marine polyether toxins.</title>
        <authorList>
            <person name="Fallon T.R."/>
            <person name="Shende V.V."/>
            <person name="Wierzbicki I.H."/>
            <person name="Pendleton A.L."/>
            <person name="Watervoot N.F."/>
            <person name="Auber R.P."/>
            <person name="Gonzalez D.J."/>
            <person name="Wisecaver J.H."/>
            <person name="Moore B.S."/>
        </authorList>
    </citation>
    <scope>NUCLEOTIDE SEQUENCE [LARGE SCALE GENOMIC DNA]</scope>
    <source>
        <strain evidence="3 4">12B1</strain>
    </source>
</reference>
<dbReference type="Pfam" id="PF00415">
    <property type="entry name" value="RCC1"/>
    <property type="match status" value="4"/>
</dbReference>
<dbReference type="Proteomes" id="UP001515480">
    <property type="component" value="Unassembled WGS sequence"/>
</dbReference>
<comment type="caution">
    <text evidence="3">The sequence shown here is derived from an EMBL/GenBank/DDBJ whole genome shotgun (WGS) entry which is preliminary data.</text>
</comment>
<evidence type="ECO:0000313" key="4">
    <source>
        <dbReference type="Proteomes" id="UP001515480"/>
    </source>
</evidence>
<keyword evidence="4" id="KW-1185">Reference proteome</keyword>
<name>A0AB34J8F7_PRYPA</name>
<feature type="repeat" description="RCC1" evidence="2">
    <location>
        <begin position="48"/>
        <end position="97"/>
    </location>
</feature>
<evidence type="ECO:0000313" key="3">
    <source>
        <dbReference type="EMBL" id="KAL1515638.1"/>
    </source>
</evidence>
<evidence type="ECO:0000256" key="1">
    <source>
        <dbReference type="ARBA" id="ARBA00022737"/>
    </source>
</evidence>